<protein>
    <submittedName>
        <fullName evidence="2">Uncharacterized protein</fullName>
    </submittedName>
</protein>
<evidence type="ECO:0000256" key="1">
    <source>
        <dbReference type="SAM" id="MobiDB-lite"/>
    </source>
</evidence>
<proteinExistence type="predicted"/>
<feature type="compositionally biased region" description="Polar residues" evidence="1">
    <location>
        <begin position="316"/>
        <end position="325"/>
    </location>
</feature>
<dbReference type="Proteomes" id="UP001075354">
    <property type="component" value="Chromosome 11"/>
</dbReference>
<feature type="compositionally biased region" description="Basic residues" evidence="1">
    <location>
        <begin position="222"/>
        <end position="236"/>
    </location>
</feature>
<feature type="compositionally biased region" description="Basic and acidic residues" evidence="1">
    <location>
        <begin position="51"/>
        <end position="67"/>
    </location>
</feature>
<comment type="caution">
    <text evidence="2">The sequence shown here is derived from an EMBL/GenBank/DDBJ whole genome shotgun (WGS) entry which is preliminary data.</text>
</comment>
<evidence type="ECO:0000313" key="2">
    <source>
        <dbReference type="EMBL" id="KAJ1522666.1"/>
    </source>
</evidence>
<feature type="region of interest" description="Disordered" evidence="1">
    <location>
        <begin position="406"/>
        <end position="429"/>
    </location>
</feature>
<reference evidence="2" key="1">
    <citation type="submission" date="2022-12" db="EMBL/GenBank/DDBJ databases">
        <title>Chromosome-level genome assembly of the bean flower thrips Megalurothrips usitatus.</title>
        <authorList>
            <person name="Ma L."/>
            <person name="Liu Q."/>
            <person name="Li H."/>
            <person name="Cai W."/>
        </authorList>
    </citation>
    <scope>NUCLEOTIDE SEQUENCE</scope>
    <source>
        <strain evidence="2">Cailab_2022a</strain>
    </source>
</reference>
<organism evidence="2 3">
    <name type="scientific">Megalurothrips usitatus</name>
    <name type="common">bean blossom thrips</name>
    <dbReference type="NCBI Taxonomy" id="439358"/>
    <lineage>
        <taxon>Eukaryota</taxon>
        <taxon>Metazoa</taxon>
        <taxon>Ecdysozoa</taxon>
        <taxon>Arthropoda</taxon>
        <taxon>Hexapoda</taxon>
        <taxon>Insecta</taxon>
        <taxon>Pterygota</taxon>
        <taxon>Neoptera</taxon>
        <taxon>Paraneoptera</taxon>
        <taxon>Thysanoptera</taxon>
        <taxon>Terebrantia</taxon>
        <taxon>Thripoidea</taxon>
        <taxon>Thripidae</taxon>
        <taxon>Megalurothrips</taxon>
    </lineage>
</organism>
<sequence length="535" mass="58940">MHPEQVQVSEAVVEVVTEEKHILKPLEAVEDDIDVEEVDNGDLNAAANGGSKEELNGNGVHHKDNGHTLEIASQSSTEKEQVDVNPANGADFKSVTRIRSSRRNSTSSRSSSVSSAPSLKQHTPMALQMEVSLDEDEREHMEPLIIEGNAEDLEVSMSASHDDDADDGATTDSEAILEAAHDPYEFDEEIETEMLSKRAKNKSSRASKNVKSPKSKSESKVNKPKTPRSKSLKLKTTKPSPRLADKIFEEMDTENSDTNSLYKDDTESEDLNTKRLSPPKRSKTSPSKQDLVDDAEIDDKESESEHVPRRSSRSRQTPQKYNSSVYMDSVWEHQLLGEDRMNNSDAQGASSIRSVKGRRSLRKSRNISALNTSLHNESSPWDSEFKVLTPCGGGLSVHNETVESIVESTTPLKRKASDDDDNEEHNERGQKKMCVENTDLDNSTASQTSSFFSVITSPIVMLKNKFRRSSVNCSTPIKESIVTPLEPEVPASADIGDDVGPVPVPVPEEVAPAEVPVETAAVEKAEETRSWCTIM</sequence>
<dbReference type="AlphaFoldDB" id="A0AAV7X9J8"/>
<feature type="region of interest" description="Disordered" evidence="1">
    <location>
        <begin position="39"/>
        <end position="325"/>
    </location>
</feature>
<keyword evidence="3" id="KW-1185">Reference proteome</keyword>
<feature type="region of interest" description="Disordered" evidence="1">
    <location>
        <begin position="338"/>
        <end position="364"/>
    </location>
</feature>
<evidence type="ECO:0000313" key="3">
    <source>
        <dbReference type="Proteomes" id="UP001075354"/>
    </source>
</evidence>
<feature type="compositionally biased region" description="Polar residues" evidence="1">
    <location>
        <begin position="343"/>
        <end position="353"/>
    </location>
</feature>
<feature type="compositionally biased region" description="Low complexity" evidence="1">
    <location>
        <begin position="95"/>
        <end position="115"/>
    </location>
</feature>
<gene>
    <name evidence="2" type="ORF">ONE63_001832</name>
</gene>
<dbReference type="EMBL" id="JAPTSV010000011">
    <property type="protein sequence ID" value="KAJ1522666.1"/>
    <property type="molecule type" value="Genomic_DNA"/>
</dbReference>
<feature type="compositionally biased region" description="Basic residues" evidence="1">
    <location>
        <begin position="355"/>
        <end position="364"/>
    </location>
</feature>
<name>A0AAV7X9J8_9NEOP</name>
<accession>A0AAV7X9J8</accession>
<feature type="compositionally biased region" description="Acidic residues" evidence="1">
    <location>
        <begin position="292"/>
        <end position="302"/>
    </location>
</feature>